<dbReference type="PANTHER" id="PTHR10796:SF97">
    <property type="entry name" value="SSD DOMAIN-CONTAINING PROTEIN"/>
    <property type="match status" value="1"/>
</dbReference>
<dbReference type="PRINTS" id="PR00765">
    <property type="entry name" value="CRBOXYPTASEA"/>
</dbReference>
<comment type="caution">
    <text evidence="12">Lacks conserved residue(s) required for the propagation of feature annotation.</text>
</comment>
<dbReference type="CDD" id="cd03860">
    <property type="entry name" value="M14_CP_A-B_like"/>
    <property type="match status" value="1"/>
</dbReference>
<feature type="transmembrane region" description="Helical" evidence="15">
    <location>
        <begin position="598"/>
        <end position="623"/>
    </location>
</feature>
<dbReference type="PANTHER" id="PTHR10796">
    <property type="entry name" value="PATCHED-RELATED"/>
    <property type="match status" value="1"/>
</dbReference>
<feature type="transmembrane region" description="Helical" evidence="15">
    <location>
        <begin position="526"/>
        <end position="549"/>
    </location>
</feature>
<reference evidence="20" key="1">
    <citation type="submission" date="2024-02" db="UniProtKB">
        <authorList>
            <consortium name="WormBaseParasite"/>
        </authorList>
    </citation>
    <scope>IDENTIFICATION</scope>
</reference>
<evidence type="ECO:0000259" key="17">
    <source>
        <dbReference type="PROSITE" id="PS51670"/>
    </source>
</evidence>
<dbReference type="GO" id="GO:0030659">
    <property type="term" value="C:cytoplasmic vesicle membrane"/>
    <property type="evidence" value="ECO:0007669"/>
    <property type="project" value="TreeGrafter"/>
</dbReference>
<evidence type="ECO:0000313" key="19">
    <source>
        <dbReference type="Proteomes" id="UP000035681"/>
    </source>
</evidence>
<feature type="region of interest" description="Disordered" evidence="14">
    <location>
        <begin position="103"/>
        <end position="122"/>
    </location>
</feature>
<dbReference type="GO" id="GO:0006508">
    <property type="term" value="P:proteolysis"/>
    <property type="evidence" value="ECO:0007669"/>
    <property type="project" value="InterPro"/>
</dbReference>
<evidence type="ECO:0000256" key="14">
    <source>
        <dbReference type="SAM" id="MobiDB-lite"/>
    </source>
</evidence>
<name>A0AAF5CVW6_STRER</name>
<feature type="compositionally biased region" description="Low complexity" evidence="14">
    <location>
        <begin position="103"/>
        <end position="112"/>
    </location>
</feature>
<feature type="region of interest" description="Disordered" evidence="14">
    <location>
        <begin position="353"/>
        <end position="373"/>
    </location>
</feature>
<dbReference type="PROSITE" id="PS50156">
    <property type="entry name" value="SSD"/>
    <property type="match status" value="1"/>
</dbReference>
<evidence type="ECO:0000256" key="12">
    <source>
        <dbReference type="PROSITE-ProRule" id="PRU01005"/>
    </source>
</evidence>
<dbReference type="InterPro" id="IPR003146">
    <property type="entry name" value="M14A_act_pep"/>
</dbReference>
<evidence type="ECO:0000313" key="20">
    <source>
        <dbReference type="WBParaSite" id="TCONS_00002628.p1"/>
    </source>
</evidence>
<feature type="transmembrane region" description="Helical" evidence="15">
    <location>
        <begin position="1055"/>
        <end position="1082"/>
    </location>
</feature>
<dbReference type="InterPro" id="IPR051697">
    <property type="entry name" value="Patched_domain-protein"/>
</dbReference>
<evidence type="ECO:0000256" key="4">
    <source>
        <dbReference type="ARBA" id="ARBA00022475"/>
    </source>
</evidence>
<evidence type="ECO:0000256" key="7">
    <source>
        <dbReference type="ARBA" id="ARBA00022801"/>
    </source>
</evidence>
<dbReference type="FunFam" id="3.40.630.10:FF:000070">
    <property type="entry name" value="Putative carboxypeptidase suro-1"/>
    <property type="match status" value="1"/>
</dbReference>
<dbReference type="GO" id="GO:0008270">
    <property type="term" value="F:zinc ion binding"/>
    <property type="evidence" value="ECO:0007669"/>
    <property type="project" value="InterPro"/>
</dbReference>
<dbReference type="PROSITE" id="PS52035">
    <property type="entry name" value="PEPTIDASE_M14"/>
    <property type="match status" value="1"/>
</dbReference>
<comment type="subcellular location">
    <subcellularLocation>
        <location evidence="1">Cell membrane</location>
        <topology evidence="1">Multi-pass membrane protein</topology>
    </subcellularLocation>
</comment>
<keyword evidence="4" id="KW-1003">Cell membrane</keyword>
<dbReference type="SUPFAM" id="SSF53187">
    <property type="entry name" value="Zn-dependent exopeptidases"/>
    <property type="match status" value="1"/>
</dbReference>
<keyword evidence="10 15" id="KW-0472">Membrane</keyword>
<evidence type="ECO:0000256" key="15">
    <source>
        <dbReference type="SAM" id="Phobius"/>
    </source>
</evidence>
<evidence type="ECO:0000256" key="9">
    <source>
        <dbReference type="ARBA" id="ARBA00022989"/>
    </source>
</evidence>
<organism evidence="19 20">
    <name type="scientific">Strongyloides stercoralis</name>
    <name type="common">Threadworm</name>
    <dbReference type="NCBI Taxonomy" id="6248"/>
    <lineage>
        <taxon>Eukaryota</taxon>
        <taxon>Metazoa</taxon>
        <taxon>Ecdysozoa</taxon>
        <taxon>Nematoda</taxon>
        <taxon>Chromadorea</taxon>
        <taxon>Rhabditida</taxon>
        <taxon>Tylenchina</taxon>
        <taxon>Panagrolaimomorpha</taxon>
        <taxon>Strongyloidoidea</taxon>
        <taxon>Strongyloididae</taxon>
        <taxon>Strongyloides</taxon>
    </lineage>
</organism>
<dbReference type="GO" id="GO:0006897">
    <property type="term" value="P:endocytosis"/>
    <property type="evidence" value="ECO:0007669"/>
    <property type="project" value="TreeGrafter"/>
</dbReference>
<feature type="transmembrane region" description="Helical" evidence="15">
    <location>
        <begin position="635"/>
        <end position="664"/>
    </location>
</feature>
<dbReference type="Pfam" id="PF01549">
    <property type="entry name" value="ShK"/>
    <property type="match status" value="1"/>
</dbReference>
<feature type="compositionally biased region" description="Low complexity" evidence="14">
    <location>
        <begin position="354"/>
        <end position="367"/>
    </location>
</feature>
<dbReference type="SMART" id="SM00631">
    <property type="entry name" value="Zn_pept"/>
    <property type="match status" value="1"/>
</dbReference>
<feature type="transmembrane region" description="Helical" evidence="15">
    <location>
        <begin position="1094"/>
        <end position="1117"/>
    </location>
</feature>
<feature type="transmembrane region" description="Helical" evidence="15">
    <location>
        <begin position="988"/>
        <end position="1008"/>
    </location>
</feature>
<keyword evidence="9 15" id="KW-1133">Transmembrane helix</keyword>
<feature type="transmembrane region" description="Helical" evidence="15">
    <location>
        <begin position="172"/>
        <end position="193"/>
    </location>
</feature>
<feature type="transmembrane region" description="Helical" evidence="15">
    <location>
        <begin position="962"/>
        <end position="981"/>
    </location>
</feature>
<dbReference type="GO" id="GO:0005886">
    <property type="term" value="C:plasma membrane"/>
    <property type="evidence" value="ECO:0007669"/>
    <property type="project" value="UniProtKB-SubCell"/>
</dbReference>
<sequence length="1690" mass="193881">MIKNNKKKRLMKMKVIKESKTYEVYRCMIEEKDTSGGRDSPDPVQLASEINENGMHTLCVGVTDRPAISPSHSPKMELKPTLSNASSTFPLPPSNISVTAKNAANKLSSAASQDPRRRVTGRAFPERRRGSLLVGQRSLDLMAEKGNLEGNQRFVKFIIKKYKSWGYYVAEYDWQMVVICIIISLLGMLKIFLTPQLNDITGYSPYGARGRNEYSTYQEFFSHDGLSVAVYLYIEAKDKGTMLRQNLLKEAVDILDITSGNITMHNSVSNKTYSFNEFCDSFCNINEPVRHFYNGFMIQSEAVVNGEPLNDRIKLSYPTSMLFGRKVSLQPYFFGIEFVNETINNQVIDENIEDNNSNNNNTNNSFFNDDKNDSITEGNVSTTTIQSTTLLKVNTNKGIITNNETSQDKNKKREKRLTESELRKITNIKSLKLISFQFRAAHQKDWIDSDVKAYEMAIVKYFKDIYKSDNLIVHVYSQSYVEEEMVRGGTSLLPYLTVGFLIMCTCSIVSVMIRAYYMHQCSSVKVMLAICACITPFMSCATALAILFFCQMRFASILCVIPFLALSIGVDSSYLMIHEWQRVTKHCREAPSRRNSTVCYRMAEVLSEVGPAIMISALTNIFADLVGCFTGSPEITLLCLGNLTTMFVMFIYQMTFYAGLMCLVGKYEIKQERVERAQIAKENRSHGVVVGRHNTLNRQNSKFYETTKHAVSESMQAYVNFVTHKVVAGLTIVIYFIFIGFAIWGISRIHINLSTQKLFALDSPLIVLDELRVKHVIPYYMQATIFVNKPGNLSHVNEMKKVNQLVRDMETLNGSWGPVGTQYFMRDFITFEKSFEEENEDESEPTNFAIDGISLPSTSMNDQEYAKIYKAEDLPTFVRWPEYDFWSGFIKLSNNTINNNTQLDKFFFTTSFHGKENSIWVVRGETLRSWRNIVDKYKDIDAHVFHEDGVFLDLINNMPTDTWQSVVGTMVCMSFVCFIFLNSFFTVFMSSSCVLSISVGILGILSWWNIDLDPITMAAMIISIGFSVDIPAHVSYHYYQACLQEGEDSTPEARLANCLGSVAFPAIQAGVSTSFCVMSLIFPKLYMAEVFVKTMIITVILCNLHGLVFLPAFLTVFDRIISSLKNRKKKHQIGNVDKETSEMKWHSKTVESDMLISKKYFFIIIFCFITYFSTGNQLSMEEDNITPKYNSSWIEDSLITGKRYKVIRAIPETDEQLNYLLILYRDHSKGIKMDFWKKPTTLFASVDIMIEDNDYKKFNDTLNNEGISNYIIVDDVQRLIEEREILNRRNQKLFQNSYRNDDSTNVTADERYNFHTYSSYPKMQRWMKAITLKYPHIAKYITIGKTHEGRNIDGIEIGGNDRTKRIFWIDGGIHAREWAAPHTALYFIHQLTSRYGNDKNITNYVDKITWIIIPSLNPDGYEFSRSYFSPAIRLWRKNRSPPKCFTDDWGRKRCCRGVDLNRNFDFHFKESGSSDDPCSEIYQGEAPFSEPESAAVRDTIFSPKYYGRFDGFVTLHTYSQIWIHPYGHKKDSYPGDINDLYNVGKKAAKALKQLYGTEYVVGSGADTLYPASGGSEDWAKLKAKIKFVYLLELRPDEHNWDGFILKERELIPTASETWVGMKVVADAIIERLQNQPLNEEKTQYGIENKRQGSCYDIRSTCKKWLQQNGDLCRRIPKFMKTQCSYSCRFC</sequence>
<keyword evidence="11" id="KW-0325">Glycoprotein</keyword>
<evidence type="ECO:0000256" key="8">
    <source>
        <dbReference type="ARBA" id="ARBA00022833"/>
    </source>
</evidence>
<dbReference type="GO" id="GO:0018996">
    <property type="term" value="P:molting cycle, collagen and cuticulin-based cuticle"/>
    <property type="evidence" value="ECO:0007669"/>
    <property type="project" value="TreeGrafter"/>
</dbReference>
<keyword evidence="6" id="KW-0479">Metal-binding</keyword>
<dbReference type="Gene3D" id="1.20.1640.10">
    <property type="entry name" value="Multidrug efflux transporter AcrB transmembrane domain"/>
    <property type="match status" value="2"/>
</dbReference>
<evidence type="ECO:0000259" key="18">
    <source>
        <dbReference type="PROSITE" id="PS52035"/>
    </source>
</evidence>
<feature type="transmembrane region" description="Helical" evidence="15">
    <location>
        <begin position="555"/>
        <end position="577"/>
    </location>
</feature>
<evidence type="ECO:0000256" key="5">
    <source>
        <dbReference type="ARBA" id="ARBA00022692"/>
    </source>
</evidence>
<proteinExistence type="inferred from homology"/>
<feature type="transmembrane region" description="Helical" evidence="15">
    <location>
        <begin position="492"/>
        <end position="514"/>
    </location>
</feature>
<dbReference type="Proteomes" id="UP000035681">
    <property type="component" value="Unplaced"/>
</dbReference>
<evidence type="ECO:0000259" key="16">
    <source>
        <dbReference type="PROSITE" id="PS50156"/>
    </source>
</evidence>
<dbReference type="InterPro" id="IPR036990">
    <property type="entry name" value="M14A-like_propep"/>
</dbReference>
<evidence type="ECO:0000256" key="3">
    <source>
        <dbReference type="ARBA" id="ARBA00005988"/>
    </source>
</evidence>
<dbReference type="InterPro" id="IPR003392">
    <property type="entry name" value="PTHD_SSD"/>
</dbReference>
<dbReference type="Gene3D" id="3.40.630.10">
    <property type="entry name" value="Zn peptidases"/>
    <property type="match status" value="1"/>
</dbReference>
<dbReference type="AlphaFoldDB" id="A0AAF5CVW6"/>
<dbReference type="SUPFAM" id="SSF82866">
    <property type="entry name" value="Multidrug efflux transporter AcrB transmembrane domain"/>
    <property type="match status" value="2"/>
</dbReference>
<dbReference type="Pfam" id="PF02244">
    <property type="entry name" value="Propep_M14"/>
    <property type="match status" value="1"/>
</dbReference>
<dbReference type="SUPFAM" id="SSF54897">
    <property type="entry name" value="Protease propeptides/inhibitors"/>
    <property type="match status" value="1"/>
</dbReference>
<dbReference type="InterPro" id="IPR000834">
    <property type="entry name" value="Peptidase_M14"/>
</dbReference>
<comment type="similarity">
    <text evidence="3 13">Belongs to the peptidase M14 family.</text>
</comment>
<dbReference type="GO" id="GO:0004181">
    <property type="term" value="F:metallocarboxypeptidase activity"/>
    <property type="evidence" value="ECO:0007669"/>
    <property type="project" value="InterPro"/>
</dbReference>
<dbReference type="Gene3D" id="3.30.70.340">
    <property type="entry name" value="Metallocarboxypeptidase-like"/>
    <property type="match status" value="1"/>
</dbReference>
<feature type="active site" description="Proton donor/acceptor" evidence="13">
    <location>
        <position position="1592"/>
    </location>
</feature>
<keyword evidence="8" id="KW-0862">Zinc</keyword>
<evidence type="ECO:0000256" key="13">
    <source>
        <dbReference type="PROSITE-ProRule" id="PRU01379"/>
    </source>
</evidence>
<dbReference type="WBParaSite" id="TCONS_00002628.p1">
    <property type="protein sequence ID" value="TCONS_00002628.p1"/>
    <property type="gene ID" value="XLOC_002461"/>
</dbReference>
<dbReference type="InterPro" id="IPR003582">
    <property type="entry name" value="ShKT_dom"/>
</dbReference>
<keyword evidence="7" id="KW-0378">Hydrolase</keyword>
<dbReference type="Pfam" id="PF02460">
    <property type="entry name" value="Patched"/>
    <property type="match status" value="1"/>
</dbReference>
<feature type="transmembrane region" description="Helical" evidence="15">
    <location>
        <begin position="726"/>
        <end position="746"/>
    </location>
</feature>
<accession>A0AAF5CVW6</accession>
<dbReference type="InterPro" id="IPR000731">
    <property type="entry name" value="SSD"/>
</dbReference>
<feature type="transmembrane region" description="Helical" evidence="15">
    <location>
        <begin position="1160"/>
        <end position="1178"/>
    </location>
</feature>
<dbReference type="PROSITE" id="PS51670">
    <property type="entry name" value="SHKT"/>
    <property type="match status" value="1"/>
</dbReference>
<evidence type="ECO:0000256" key="2">
    <source>
        <dbReference type="ARBA" id="ARBA00005585"/>
    </source>
</evidence>
<keyword evidence="5 15" id="KW-0812">Transmembrane</keyword>
<evidence type="ECO:0000256" key="11">
    <source>
        <dbReference type="ARBA" id="ARBA00023180"/>
    </source>
</evidence>
<evidence type="ECO:0000256" key="1">
    <source>
        <dbReference type="ARBA" id="ARBA00004651"/>
    </source>
</evidence>
<evidence type="ECO:0000256" key="6">
    <source>
        <dbReference type="ARBA" id="ARBA00022723"/>
    </source>
</evidence>
<comment type="similarity">
    <text evidence="2">Belongs to the patched family.</text>
</comment>
<feature type="domain" description="Peptidase M14" evidence="18">
    <location>
        <begin position="1316"/>
        <end position="1628"/>
    </location>
</feature>
<keyword evidence="19" id="KW-1185">Reference proteome</keyword>
<dbReference type="FunFam" id="1.20.1640.10:FF:000013">
    <property type="entry name" value="PaTched Related family"/>
    <property type="match status" value="1"/>
</dbReference>
<feature type="domain" description="ShKT" evidence="17">
    <location>
        <begin position="1654"/>
        <end position="1690"/>
    </location>
</feature>
<feature type="transmembrane region" description="Helical" evidence="15">
    <location>
        <begin position="1014"/>
        <end position="1034"/>
    </location>
</feature>
<protein>
    <submittedName>
        <fullName evidence="20">ShKT domain-containing protein</fullName>
    </submittedName>
</protein>
<feature type="domain" description="SSD" evidence="16">
    <location>
        <begin position="499"/>
        <end position="663"/>
    </location>
</feature>
<dbReference type="Pfam" id="PF00246">
    <property type="entry name" value="Peptidase_M14"/>
    <property type="match status" value="1"/>
</dbReference>
<evidence type="ECO:0000256" key="10">
    <source>
        <dbReference type="ARBA" id="ARBA00023136"/>
    </source>
</evidence>